<dbReference type="InterPro" id="IPR052210">
    <property type="entry name" value="LysM1-like"/>
</dbReference>
<dbReference type="CDD" id="cd00118">
    <property type="entry name" value="LysM"/>
    <property type="match status" value="1"/>
</dbReference>
<keyword evidence="1" id="KW-0147">Chitin-binding</keyword>
<evidence type="ECO:0000256" key="2">
    <source>
        <dbReference type="ARBA" id="ARBA00023026"/>
    </source>
</evidence>
<comment type="caution">
    <text evidence="6">The sequence shown here is derived from an EMBL/GenBank/DDBJ whole genome shotgun (WGS) entry which is preliminary data.</text>
</comment>
<feature type="domain" description="LysM" evidence="5">
    <location>
        <begin position="82"/>
        <end position="128"/>
    </location>
</feature>
<proteinExistence type="predicted"/>
<feature type="domain" description="LysM" evidence="5">
    <location>
        <begin position="27"/>
        <end position="73"/>
    </location>
</feature>
<feature type="compositionally biased region" description="Low complexity" evidence="3">
    <location>
        <begin position="169"/>
        <end position="178"/>
    </location>
</feature>
<feature type="region of interest" description="Disordered" evidence="3">
    <location>
        <begin position="169"/>
        <end position="193"/>
    </location>
</feature>
<dbReference type="PROSITE" id="PS51782">
    <property type="entry name" value="LYSM"/>
    <property type="match status" value="2"/>
</dbReference>
<dbReference type="SUPFAM" id="SSF54106">
    <property type="entry name" value="LysM domain"/>
    <property type="match status" value="2"/>
</dbReference>
<organism evidence="6 7">
    <name type="scientific">Phanerochaete sordida</name>
    <dbReference type="NCBI Taxonomy" id="48140"/>
    <lineage>
        <taxon>Eukaryota</taxon>
        <taxon>Fungi</taxon>
        <taxon>Dikarya</taxon>
        <taxon>Basidiomycota</taxon>
        <taxon>Agaricomycotina</taxon>
        <taxon>Agaricomycetes</taxon>
        <taxon>Polyporales</taxon>
        <taxon>Phanerochaetaceae</taxon>
        <taxon>Phanerochaete</taxon>
    </lineage>
</organism>
<dbReference type="SMART" id="SM00257">
    <property type="entry name" value="LysM"/>
    <property type="match status" value="2"/>
</dbReference>
<keyword evidence="2" id="KW-0843">Virulence</keyword>
<dbReference type="AlphaFoldDB" id="A0A9P3GCE3"/>
<dbReference type="Pfam" id="PF01476">
    <property type="entry name" value="LysM"/>
    <property type="match status" value="2"/>
</dbReference>
<sequence>MFASSVVAALVALPFLAQSASAADCTRSYTIQDGDICDNISANNNVSTYQLAVTNPTIDGTCNNLQPGQTLCLGYEGQDCQTTYVVKGGDTCDQITGAHGINATMLWANNQQINADCTNIYIGEVLCVASEFGAPPAPSSLPITAIPAGATPAVPVVSTSSVVAATTSVASATPTPAAADEDDDDDLPFCDEL</sequence>
<evidence type="ECO:0000313" key="7">
    <source>
        <dbReference type="Proteomes" id="UP000703269"/>
    </source>
</evidence>
<dbReference type="Proteomes" id="UP000703269">
    <property type="component" value="Unassembled WGS sequence"/>
</dbReference>
<dbReference type="OrthoDB" id="5985073at2759"/>
<keyword evidence="4" id="KW-0732">Signal</keyword>
<evidence type="ECO:0000259" key="5">
    <source>
        <dbReference type="PROSITE" id="PS51782"/>
    </source>
</evidence>
<evidence type="ECO:0000256" key="4">
    <source>
        <dbReference type="SAM" id="SignalP"/>
    </source>
</evidence>
<dbReference type="PANTHER" id="PTHR34997:SF1">
    <property type="entry name" value="PEPTIDOGLYCAN-BINDING LYSIN DOMAIN"/>
    <property type="match status" value="1"/>
</dbReference>
<evidence type="ECO:0000256" key="1">
    <source>
        <dbReference type="ARBA" id="ARBA00022669"/>
    </source>
</evidence>
<gene>
    <name evidence="6" type="ORF">PsYK624_084700</name>
</gene>
<reference evidence="6 7" key="1">
    <citation type="submission" date="2021-08" db="EMBL/GenBank/DDBJ databases">
        <title>Draft Genome Sequence of Phanerochaete sordida strain YK-624.</title>
        <authorList>
            <person name="Mori T."/>
            <person name="Dohra H."/>
            <person name="Suzuki T."/>
            <person name="Kawagishi H."/>
            <person name="Hirai H."/>
        </authorList>
    </citation>
    <scope>NUCLEOTIDE SEQUENCE [LARGE SCALE GENOMIC DNA]</scope>
    <source>
        <strain evidence="6 7">YK-624</strain>
    </source>
</reference>
<evidence type="ECO:0000256" key="3">
    <source>
        <dbReference type="SAM" id="MobiDB-lite"/>
    </source>
</evidence>
<feature type="compositionally biased region" description="Acidic residues" evidence="3">
    <location>
        <begin position="179"/>
        <end position="193"/>
    </location>
</feature>
<dbReference type="InterPro" id="IPR018392">
    <property type="entry name" value="LysM"/>
</dbReference>
<feature type="signal peptide" evidence="4">
    <location>
        <begin position="1"/>
        <end position="22"/>
    </location>
</feature>
<protein>
    <submittedName>
        <fullName evidence="6">LysM domain-containing protein</fullName>
    </submittedName>
</protein>
<accession>A0A9P3GCE3</accession>
<dbReference type="EMBL" id="BPQB01000026">
    <property type="protein sequence ID" value="GJE92316.1"/>
    <property type="molecule type" value="Genomic_DNA"/>
</dbReference>
<keyword evidence="7" id="KW-1185">Reference proteome</keyword>
<dbReference type="InterPro" id="IPR036779">
    <property type="entry name" value="LysM_dom_sf"/>
</dbReference>
<dbReference type="GO" id="GO:0008061">
    <property type="term" value="F:chitin binding"/>
    <property type="evidence" value="ECO:0007669"/>
    <property type="project" value="UniProtKB-KW"/>
</dbReference>
<dbReference type="PANTHER" id="PTHR34997">
    <property type="entry name" value="AM15"/>
    <property type="match status" value="1"/>
</dbReference>
<dbReference type="Gene3D" id="3.10.350.10">
    <property type="entry name" value="LysM domain"/>
    <property type="match status" value="2"/>
</dbReference>
<name>A0A9P3GCE3_9APHY</name>
<evidence type="ECO:0000313" key="6">
    <source>
        <dbReference type="EMBL" id="GJE92316.1"/>
    </source>
</evidence>
<feature type="chain" id="PRO_5040487481" evidence="4">
    <location>
        <begin position="23"/>
        <end position="193"/>
    </location>
</feature>